<comment type="caution">
    <text evidence="1">The sequence shown here is derived from an EMBL/GenBank/DDBJ whole genome shotgun (WGS) entry which is preliminary data.</text>
</comment>
<protein>
    <submittedName>
        <fullName evidence="1">Uncharacterized protein</fullName>
    </submittedName>
</protein>
<dbReference type="EMBL" id="JASBWT010000032">
    <property type="protein sequence ID" value="KAJ9093194.1"/>
    <property type="molecule type" value="Genomic_DNA"/>
</dbReference>
<evidence type="ECO:0000313" key="2">
    <source>
        <dbReference type="Proteomes" id="UP001227268"/>
    </source>
</evidence>
<reference evidence="1" key="1">
    <citation type="submission" date="2023-04" db="EMBL/GenBank/DDBJ databases">
        <title>Draft Genome sequencing of Naganishia species isolated from polar environments using Oxford Nanopore Technology.</title>
        <authorList>
            <person name="Leo P."/>
            <person name="Venkateswaran K."/>
        </authorList>
    </citation>
    <scope>NUCLEOTIDE SEQUENCE</scope>
    <source>
        <strain evidence="1">MNA-CCFEE 5423</strain>
    </source>
</reference>
<evidence type="ECO:0000313" key="1">
    <source>
        <dbReference type="EMBL" id="KAJ9093194.1"/>
    </source>
</evidence>
<organism evidence="1 2">
    <name type="scientific">Naganishia friedmannii</name>
    <dbReference type="NCBI Taxonomy" id="89922"/>
    <lineage>
        <taxon>Eukaryota</taxon>
        <taxon>Fungi</taxon>
        <taxon>Dikarya</taxon>
        <taxon>Basidiomycota</taxon>
        <taxon>Agaricomycotina</taxon>
        <taxon>Tremellomycetes</taxon>
        <taxon>Filobasidiales</taxon>
        <taxon>Filobasidiaceae</taxon>
        <taxon>Naganishia</taxon>
    </lineage>
</organism>
<name>A0ACC2V2F6_9TREE</name>
<keyword evidence="2" id="KW-1185">Reference proteome</keyword>
<gene>
    <name evidence="1" type="ORF">QFC21_006511</name>
</gene>
<accession>A0ACC2V2F6</accession>
<sequence length="370" mass="42210">MEMSDNSFSIGDFVSENTARLSVTGNRILAVLLVAVVVLVTLFWLLRRNVERYSKFLAPRLKFGQKVYFLDRSMDNLIKDYVAPTPQTVAGELSFDNLMSIWFTRTIRNIMVVRGLPRPVEVISDVRRHKEAMHALERVVVRYGRLKDTVGTLKLTVEEAIMKDFVQELTKVGEILEKHKKNELKEVKRIAKLKKKNRYIPPQGNHVYLTFSSSRQACVAFKELLEKKEMQVGTEERYVPEKHVIFAPPPAELWHRVGDRAAIARVKDVEFYLVFVLTVIIAAFLTMAIGSLYNVESLAKMLPLAFLRNFVKQHPAILGNFSSAGVSFFHVFYDLPNLVPYSSPSDYAPNFDIFNKRSSGSPSYRVSGQA</sequence>
<proteinExistence type="predicted"/>
<dbReference type="Proteomes" id="UP001227268">
    <property type="component" value="Unassembled WGS sequence"/>
</dbReference>